<gene>
    <name evidence="2" type="ORF">SCLCIDRAFT_23054</name>
</gene>
<accession>A0A0C3E9B3</accession>
<evidence type="ECO:0000313" key="3">
    <source>
        <dbReference type="Proteomes" id="UP000053989"/>
    </source>
</evidence>
<organism evidence="2 3">
    <name type="scientific">Scleroderma citrinum Foug A</name>
    <dbReference type="NCBI Taxonomy" id="1036808"/>
    <lineage>
        <taxon>Eukaryota</taxon>
        <taxon>Fungi</taxon>
        <taxon>Dikarya</taxon>
        <taxon>Basidiomycota</taxon>
        <taxon>Agaricomycotina</taxon>
        <taxon>Agaricomycetes</taxon>
        <taxon>Agaricomycetidae</taxon>
        <taxon>Boletales</taxon>
        <taxon>Sclerodermatineae</taxon>
        <taxon>Sclerodermataceae</taxon>
        <taxon>Scleroderma</taxon>
    </lineage>
</organism>
<evidence type="ECO:0000313" key="2">
    <source>
        <dbReference type="EMBL" id="KIM64949.1"/>
    </source>
</evidence>
<evidence type="ECO:0000256" key="1">
    <source>
        <dbReference type="SAM" id="MobiDB-lite"/>
    </source>
</evidence>
<protein>
    <submittedName>
        <fullName evidence="2">Uncharacterized protein</fullName>
    </submittedName>
</protein>
<dbReference type="HOGENOM" id="CLU_060799_0_0_1"/>
<proteinExistence type="predicted"/>
<dbReference type="AlphaFoldDB" id="A0A0C3E9B3"/>
<name>A0A0C3E9B3_9AGAM</name>
<feature type="region of interest" description="Disordered" evidence="1">
    <location>
        <begin position="64"/>
        <end position="100"/>
    </location>
</feature>
<reference evidence="2 3" key="1">
    <citation type="submission" date="2014-04" db="EMBL/GenBank/DDBJ databases">
        <authorList>
            <consortium name="DOE Joint Genome Institute"/>
            <person name="Kuo A."/>
            <person name="Kohler A."/>
            <person name="Nagy L.G."/>
            <person name="Floudas D."/>
            <person name="Copeland A."/>
            <person name="Barry K.W."/>
            <person name="Cichocki N."/>
            <person name="Veneault-Fourrey C."/>
            <person name="LaButti K."/>
            <person name="Lindquist E.A."/>
            <person name="Lipzen A."/>
            <person name="Lundell T."/>
            <person name="Morin E."/>
            <person name="Murat C."/>
            <person name="Sun H."/>
            <person name="Tunlid A."/>
            <person name="Henrissat B."/>
            <person name="Grigoriev I.V."/>
            <person name="Hibbett D.S."/>
            <person name="Martin F."/>
            <person name="Nordberg H.P."/>
            <person name="Cantor M.N."/>
            <person name="Hua S.X."/>
        </authorList>
    </citation>
    <scope>NUCLEOTIDE SEQUENCE [LARGE SCALE GENOMIC DNA]</scope>
    <source>
        <strain evidence="2 3">Foug A</strain>
    </source>
</reference>
<dbReference type="Proteomes" id="UP000053989">
    <property type="component" value="Unassembled WGS sequence"/>
</dbReference>
<keyword evidence="3" id="KW-1185">Reference proteome</keyword>
<dbReference type="EMBL" id="KN822025">
    <property type="protein sequence ID" value="KIM64949.1"/>
    <property type="molecule type" value="Genomic_DNA"/>
</dbReference>
<sequence>MTSSTWMPTVPPSAPPSPVANPFLTPRLLPHVLSITPRRAVTPAVISPPIVSAASTVATISSLPVTTPAKPDKGKGHQRAAAATPPTSPVDPPPSVSTASAKLTPEQHVCFVRMLKRLDEWLAQGWQPGVDKSRLRTLAEIFNAAESVAEGSLCNIRCADLVWRLADSEGWEKSAGSSIMGAIDIQVTVTKILYKDYGESLIASFRSFLGQKEAELGDSGRPSGVSGLSLQKAAGRGDSKPNLSKRVRFSGLDGASGGAPDVRAERNASRRLLADEEVARVPTYDEACRSLAQHLTFIGGTTYTEWINFLFTLRRSPRSPPTTNFGTFSWAVDTSPTLTPLEDFDAFGATPLGIGPQTMTEIVDQFMEDLLTQEFSPVVLAEDS</sequence>
<dbReference type="InParanoid" id="A0A0C3E9B3"/>
<feature type="compositionally biased region" description="Pro residues" evidence="1">
    <location>
        <begin position="86"/>
        <end position="95"/>
    </location>
</feature>
<reference evidence="3" key="2">
    <citation type="submission" date="2015-01" db="EMBL/GenBank/DDBJ databases">
        <title>Evolutionary Origins and Diversification of the Mycorrhizal Mutualists.</title>
        <authorList>
            <consortium name="DOE Joint Genome Institute"/>
            <consortium name="Mycorrhizal Genomics Consortium"/>
            <person name="Kohler A."/>
            <person name="Kuo A."/>
            <person name="Nagy L.G."/>
            <person name="Floudas D."/>
            <person name="Copeland A."/>
            <person name="Barry K.W."/>
            <person name="Cichocki N."/>
            <person name="Veneault-Fourrey C."/>
            <person name="LaButti K."/>
            <person name="Lindquist E.A."/>
            <person name="Lipzen A."/>
            <person name="Lundell T."/>
            <person name="Morin E."/>
            <person name="Murat C."/>
            <person name="Riley R."/>
            <person name="Ohm R."/>
            <person name="Sun H."/>
            <person name="Tunlid A."/>
            <person name="Henrissat B."/>
            <person name="Grigoriev I.V."/>
            <person name="Hibbett D.S."/>
            <person name="Martin F."/>
        </authorList>
    </citation>
    <scope>NUCLEOTIDE SEQUENCE [LARGE SCALE GENOMIC DNA]</scope>
    <source>
        <strain evidence="3">Foug A</strain>
    </source>
</reference>
<feature type="region of interest" description="Disordered" evidence="1">
    <location>
        <begin position="215"/>
        <end position="262"/>
    </location>
</feature>